<dbReference type="AlphaFoldDB" id="A0A0A9F8M8"/>
<sequence>MQKNATQRKITPLATRTTIQRALCSML</sequence>
<accession>A0A0A9F8M8</accession>
<organism evidence="1">
    <name type="scientific">Arundo donax</name>
    <name type="common">Giant reed</name>
    <name type="synonym">Donax arundinaceus</name>
    <dbReference type="NCBI Taxonomy" id="35708"/>
    <lineage>
        <taxon>Eukaryota</taxon>
        <taxon>Viridiplantae</taxon>
        <taxon>Streptophyta</taxon>
        <taxon>Embryophyta</taxon>
        <taxon>Tracheophyta</taxon>
        <taxon>Spermatophyta</taxon>
        <taxon>Magnoliopsida</taxon>
        <taxon>Liliopsida</taxon>
        <taxon>Poales</taxon>
        <taxon>Poaceae</taxon>
        <taxon>PACMAD clade</taxon>
        <taxon>Arundinoideae</taxon>
        <taxon>Arundineae</taxon>
        <taxon>Arundo</taxon>
    </lineage>
</organism>
<proteinExistence type="predicted"/>
<reference evidence="1" key="1">
    <citation type="submission" date="2014-09" db="EMBL/GenBank/DDBJ databases">
        <authorList>
            <person name="Magalhaes I.L.F."/>
            <person name="Oliveira U."/>
            <person name="Santos F.R."/>
            <person name="Vidigal T.H.D.A."/>
            <person name="Brescovit A.D."/>
            <person name="Santos A.J."/>
        </authorList>
    </citation>
    <scope>NUCLEOTIDE SEQUENCE</scope>
    <source>
        <tissue evidence="1">Shoot tissue taken approximately 20 cm above the soil surface</tissue>
    </source>
</reference>
<dbReference type="EMBL" id="GBRH01188481">
    <property type="protein sequence ID" value="JAE09415.1"/>
    <property type="molecule type" value="Transcribed_RNA"/>
</dbReference>
<reference evidence="1" key="2">
    <citation type="journal article" date="2015" name="Data Brief">
        <title>Shoot transcriptome of the giant reed, Arundo donax.</title>
        <authorList>
            <person name="Barrero R.A."/>
            <person name="Guerrero F.D."/>
            <person name="Moolhuijzen P."/>
            <person name="Goolsby J.A."/>
            <person name="Tidwell J."/>
            <person name="Bellgard S.E."/>
            <person name="Bellgard M.I."/>
        </authorList>
    </citation>
    <scope>NUCLEOTIDE SEQUENCE</scope>
    <source>
        <tissue evidence="1">Shoot tissue taken approximately 20 cm above the soil surface</tissue>
    </source>
</reference>
<protein>
    <submittedName>
        <fullName evidence="1">Uncharacterized protein</fullName>
    </submittedName>
</protein>
<name>A0A0A9F8M8_ARUDO</name>
<evidence type="ECO:0000313" key="1">
    <source>
        <dbReference type="EMBL" id="JAE09415.1"/>
    </source>
</evidence>